<dbReference type="Gene3D" id="1.20.80.10">
    <property type="match status" value="1"/>
</dbReference>
<feature type="domain" description="ACB" evidence="3">
    <location>
        <begin position="1"/>
        <end position="87"/>
    </location>
</feature>
<dbReference type="Pfam" id="PF00887">
    <property type="entry name" value="ACBP"/>
    <property type="match status" value="1"/>
</dbReference>
<keyword evidence="2" id="KW-0446">Lipid-binding</keyword>
<dbReference type="PANTHER" id="PTHR23310">
    <property type="entry name" value="ACYL-COA-BINDING PROTEIN, ACBP"/>
    <property type="match status" value="1"/>
</dbReference>
<dbReference type="InterPro" id="IPR035984">
    <property type="entry name" value="Acyl-CoA-binding_sf"/>
</dbReference>
<dbReference type="GO" id="GO:0006631">
    <property type="term" value="P:fatty acid metabolic process"/>
    <property type="evidence" value="ECO:0007669"/>
    <property type="project" value="TreeGrafter"/>
</dbReference>
<dbReference type="PRINTS" id="PR00689">
    <property type="entry name" value="ACOABINDINGP"/>
</dbReference>
<accession>A0A9P4U1I7</accession>
<dbReference type="OrthoDB" id="346910at2759"/>
<evidence type="ECO:0000313" key="5">
    <source>
        <dbReference type="Proteomes" id="UP000800235"/>
    </source>
</evidence>
<protein>
    <submittedName>
        <fullName evidence="4">Acyl-CoA-binding protein like protein</fullName>
    </submittedName>
</protein>
<evidence type="ECO:0000256" key="1">
    <source>
        <dbReference type="ARBA" id="ARBA00005567"/>
    </source>
</evidence>
<dbReference type="SUPFAM" id="SSF47027">
    <property type="entry name" value="Acyl-CoA binding protein"/>
    <property type="match status" value="1"/>
</dbReference>
<evidence type="ECO:0000259" key="3">
    <source>
        <dbReference type="PROSITE" id="PS51228"/>
    </source>
</evidence>
<dbReference type="PROSITE" id="PS51228">
    <property type="entry name" value="ACB_2"/>
    <property type="match status" value="1"/>
</dbReference>
<comment type="caution">
    <text evidence="4">The sequence shown here is derived from an EMBL/GenBank/DDBJ whole genome shotgun (WGS) entry which is preliminary data.</text>
</comment>
<dbReference type="Proteomes" id="UP000800235">
    <property type="component" value="Unassembled WGS sequence"/>
</dbReference>
<dbReference type="AlphaFoldDB" id="A0A9P4U1I7"/>
<reference evidence="4" key="1">
    <citation type="journal article" date="2020" name="Stud. Mycol.">
        <title>101 Dothideomycetes genomes: a test case for predicting lifestyles and emergence of pathogens.</title>
        <authorList>
            <person name="Haridas S."/>
            <person name="Albert R."/>
            <person name="Binder M."/>
            <person name="Bloem J."/>
            <person name="Labutti K."/>
            <person name="Salamov A."/>
            <person name="Andreopoulos B."/>
            <person name="Baker S."/>
            <person name="Barry K."/>
            <person name="Bills G."/>
            <person name="Bluhm B."/>
            <person name="Cannon C."/>
            <person name="Castanera R."/>
            <person name="Culley D."/>
            <person name="Daum C."/>
            <person name="Ezra D."/>
            <person name="Gonzalez J."/>
            <person name="Henrissat B."/>
            <person name="Kuo A."/>
            <person name="Liang C."/>
            <person name="Lipzen A."/>
            <person name="Lutzoni F."/>
            <person name="Magnuson J."/>
            <person name="Mondo S."/>
            <person name="Nolan M."/>
            <person name="Ohm R."/>
            <person name="Pangilinan J."/>
            <person name="Park H.-J."/>
            <person name="Ramirez L."/>
            <person name="Alfaro M."/>
            <person name="Sun H."/>
            <person name="Tritt A."/>
            <person name="Yoshinaga Y."/>
            <person name="Zwiers L.-H."/>
            <person name="Turgeon B."/>
            <person name="Goodwin S."/>
            <person name="Spatafora J."/>
            <person name="Crous P."/>
            <person name="Grigoriev I."/>
        </authorList>
    </citation>
    <scope>NUCLEOTIDE SEQUENCE</scope>
    <source>
        <strain evidence="4">CBS 130266</strain>
    </source>
</reference>
<dbReference type="InterPro" id="IPR014352">
    <property type="entry name" value="FERM/acyl-CoA-bd_prot_sf"/>
</dbReference>
<proteinExistence type="inferred from homology"/>
<organism evidence="4 5">
    <name type="scientific">Tothia fuscella</name>
    <dbReference type="NCBI Taxonomy" id="1048955"/>
    <lineage>
        <taxon>Eukaryota</taxon>
        <taxon>Fungi</taxon>
        <taxon>Dikarya</taxon>
        <taxon>Ascomycota</taxon>
        <taxon>Pezizomycotina</taxon>
        <taxon>Dothideomycetes</taxon>
        <taxon>Pleosporomycetidae</taxon>
        <taxon>Venturiales</taxon>
        <taxon>Cylindrosympodiaceae</taxon>
        <taxon>Tothia</taxon>
    </lineage>
</organism>
<sequence>MTAFDDAYKNAKNLAGAGQADQLELYGYAKIAKGEDISKAPKPGMFDIAGKTKRNKWQEFIDAGVTKDQAQKKYVEKFNDLKTKHGLKA</sequence>
<gene>
    <name evidence="4" type="ORF">EJ08DRAFT_694411</name>
</gene>
<evidence type="ECO:0000256" key="2">
    <source>
        <dbReference type="ARBA" id="ARBA00023121"/>
    </source>
</evidence>
<dbReference type="PANTHER" id="PTHR23310:SF62">
    <property type="entry name" value="ACYL-COA BINDING PROTEIN 1, ISOFORM A"/>
    <property type="match status" value="1"/>
</dbReference>
<evidence type="ECO:0000313" key="4">
    <source>
        <dbReference type="EMBL" id="KAF2433521.1"/>
    </source>
</evidence>
<comment type="similarity">
    <text evidence="1">Belongs to the ACBP family.</text>
</comment>
<dbReference type="InterPro" id="IPR000582">
    <property type="entry name" value="Acyl-CoA-binding_protein"/>
</dbReference>
<keyword evidence="5" id="KW-1185">Reference proteome</keyword>
<dbReference type="GO" id="GO:0000062">
    <property type="term" value="F:fatty-acyl-CoA binding"/>
    <property type="evidence" value="ECO:0007669"/>
    <property type="project" value="InterPro"/>
</dbReference>
<dbReference type="EMBL" id="MU007020">
    <property type="protein sequence ID" value="KAF2433521.1"/>
    <property type="molecule type" value="Genomic_DNA"/>
</dbReference>
<name>A0A9P4U1I7_9PEZI</name>